<organism evidence="2 3">
    <name type="scientific">Aquicella lusitana</name>
    <dbReference type="NCBI Taxonomy" id="254246"/>
    <lineage>
        <taxon>Bacteria</taxon>
        <taxon>Pseudomonadati</taxon>
        <taxon>Pseudomonadota</taxon>
        <taxon>Gammaproteobacteria</taxon>
        <taxon>Legionellales</taxon>
        <taxon>Coxiellaceae</taxon>
        <taxon>Aquicella</taxon>
    </lineage>
</organism>
<reference evidence="2 3" key="1">
    <citation type="submission" date="2018-07" db="EMBL/GenBank/DDBJ databases">
        <title>Genomic Encyclopedia of Type Strains, Phase IV (KMG-IV): sequencing the most valuable type-strain genomes for metagenomic binning, comparative biology and taxonomic classification.</title>
        <authorList>
            <person name="Goeker M."/>
        </authorList>
    </citation>
    <scope>NUCLEOTIDE SEQUENCE [LARGE SCALE GENOMIC DNA]</scope>
    <source>
        <strain evidence="2 3">DSM 16500</strain>
    </source>
</reference>
<proteinExistence type="predicted"/>
<comment type="caution">
    <text evidence="2">The sequence shown here is derived from an EMBL/GenBank/DDBJ whole genome shotgun (WGS) entry which is preliminary data.</text>
</comment>
<name>A0A370GJL1_9COXI</name>
<evidence type="ECO:0000313" key="3">
    <source>
        <dbReference type="Proteomes" id="UP000254720"/>
    </source>
</evidence>
<protein>
    <submittedName>
        <fullName evidence="2">Uncharacterized protein</fullName>
    </submittedName>
</protein>
<keyword evidence="1" id="KW-1133">Transmembrane helix</keyword>
<keyword evidence="1" id="KW-0812">Transmembrane</keyword>
<dbReference type="EMBL" id="QQAX01000011">
    <property type="protein sequence ID" value="RDI43439.1"/>
    <property type="molecule type" value="Genomic_DNA"/>
</dbReference>
<dbReference type="AlphaFoldDB" id="A0A370GJL1"/>
<evidence type="ECO:0000313" key="2">
    <source>
        <dbReference type="EMBL" id="RDI43439.1"/>
    </source>
</evidence>
<feature type="transmembrane region" description="Helical" evidence="1">
    <location>
        <begin position="31"/>
        <end position="50"/>
    </location>
</feature>
<dbReference type="Proteomes" id="UP000254720">
    <property type="component" value="Unassembled WGS sequence"/>
</dbReference>
<keyword evidence="3" id="KW-1185">Reference proteome</keyword>
<gene>
    <name evidence="2" type="ORF">C8D86_11195</name>
</gene>
<accession>A0A370GJL1</accession>
<keyword evidence="1" id="KW-0472">Membrane</keyword>
<evidence type="ECO:0000256" key="1">
    <source>
        <dbReference type="SAM" id="Phobius"/>
    </source>
</evidence>
<sequence length="54" mass="6309">MAYRVTEQAFLLLRSLGCGFKLLQKEVRLRYNFMILVSGEVLDVLVLILFKEQC</sequence>